<name>A0ABR4DYT7_9PEZI</name>
<feature type="compositionally biased region" description="Polar residues" evidence="1">
    <location>
        <begin position="9"/>
        <end position="28"/>
    </location>
</feature>
<dbReference type="EMBL" id="JBAWTH010000137">
    <property type="protein sequence ID" value="KAL2275339.1"/>
    <property type="molecule type" value="Genomic_DNA"/>
</dbReference>
<evidence type="ECO:0000313" key="3">
    <source>
        <dbReference type="Proteomes" id="UP001600888"/>
    </source>
</evidence>
<protein>
    <submittedName>
        <fullName evidence="2">Uncharacterized protein</fullName>
    </submittedName>
</protein>
<organism evidence="2 3">
    <name type="scientific">Diaporthe vaccinii</name>
    <dbReference type="NCBI Taxonomy" id="105482"/>
    <lineage>
        <taxon>Eukaryota</taxon>
        <taxon>Fungi</taxon>
        <taxon>Dikarya</taxon>
        <taxon>Ascomycota</taxon>
        <taxon>Pezizomycotina</taxon>
        <taxon>Sordariomycetes</taxon>
        <taxon>Sordariomycetidae</taxon>
        <taxon>Diaporthales</taxon>
        <taxon>Diaporthaceae</taxon>
        <taxon>Diaporthe</taxon>
        <taxon>Diaporthe eres species complex</taxon>
    </lineage>
</organism>
<proteinExistence type="predicted"/>
<feature type="region of interest" description="Disordered" evidence="1">
    <location>
        <begin position="1"/>
        <end position="48"/>
    </location>
</feature>
<gene>
    <name evidence="2" type="ORF">FJTKL_02135</name>
</gene>
<feature type="compositionally biased region" description="Basic and acidic residues" evidence="1">
    <location>
        <begin position="39"/>
        <end position="48"/>
    </location>
</feature>
<evidence type="ECO:0000256" key="1">
    <source>
        <dbReference type="SAM" id="MobiDB-lite"/>
    </source>
</evidence>
<evidence type="ECO:0000313" key="2">
    <source>
        <dbReference type="EMBL" id="KAL2275339.1"/>
    </source>
</evidence>
<sequence>MSDKLVSYGTFSNPDESQPPNSSTSDPEQQLLKRLKTPPSDKPRTSSRRFRLEFFEAMSDEEYAQAKKGVKNFQCAHTV</sequence>
<reference evidence="2 3" key="1">
    <citation type="submission" date="2024-03" db="EMBL/GenBank/DDBJ databases">
        <title>A high-quality draft genome sequence of Diaporthe vaccinii, a causative agent of upright dieback and viscid rot disease in cranberry plants.</title>
        <authorList>
            <person name="Sarrasin M."/>
            <person name="Lang B.F."/>
            <person name="Burger G."/>
        </authorList>
    </citation>
    <scope>NUCLEOTIDE SEQUENCE [LARGE SCALE GENOMIC DNA]</scope>
    <source>
        <strain evidence="2 3">IS7</strain>
    </source>
</reference>
<accession>A0ABR4DYT7</accession>
<comment type="caution">
    <text evidence="2">The sequence shown here is derived from an EMBL/GenBank/DDBJ whole genome shotgun (WGS) entry which is preliminary data.</text>
</comment>
<keyword evidence="3" id="KW-1185">Reference proteome</keyword>
<dbReference type="Proteomes" id="UP001600888">
    <property type="component" value="Unassembled WGS sequence"/>
</dbReference>